<evidence type="ECO:0000313" key="3">
    <source>
        <dbReference type="Proteomes" id="UP000778797"/>
    </source>
</evidence>
<reference evidence="3" key="2">
    <citation type="submission" date="2023-07" db="EMBL/GenBank/DDBJ databases">
        <title>Genome of Winogradskyella sp. E313.</title>
        <authorList>
            <person name="Zhou Y."/>
        </authorList>
    </citation>
    <scope>NUCLEOTIDE SEQUENCE [LARGE SCALE GENOMIC DNA]</scope>
    <source>
        <strain evidence="3">E313</strain>
    </source>
</reference>
<dbReference type="Pfam" id="PF00378">
    <property type="entry name" value="ECH_1"/>
    <property type="match status" value="1"/>
</dbReference>
<accession>A0ABS8EL04</accession>
<name>A0ABS8EL04_9FLAO</name>
<comment type="caution">
    <text evidence="2">The sequence shown here is derived from an EMBL/GenBank/DDBJ whole genome shotgun (WGS) entry which is preliminary data.</text>
</comment>
<evidence type="ECO:0000256" key="1">
    <source>
        <dbReference type="ARBA" id="ARBA00005254"/>
    </source>
</evidence>
<sequence>MTQPYVKQTLENEVGYIEFFHPAHNSLPGNVLAELAQTITDAGQNDAIKVIVLKSGGDRTFCAGASFKELININDAATGKVFFSGFANVINAMRKCPKFIIGRIQGKTVGGGVGLAASTDYCMATKFAAIKLSELNIGIGPFVVGPAIERKMGLSAMSQIAIDANSFYPPEWAKQKGLFTHVYESTEALDEAVKATAEHLCTYNTEAMLEMKKVFWKGTDDWDELLAERAATSGRLVLSEFTKEKLKGFK</sequence>
<proteinExistence type="inferred from homology"/>
<dbReference type="PANTHER" id="PTHR42964:SF1">
    <property type="entry name" value="POLYKETIDE BIOSYNTHESIS ENOYL-COA HYDRATASE PKSH-RELATED"/>
    <property type="match status" value="1"/>
</dbReference>
<dbReference type="Proteomes" id="UP000778797">
    <property type="component" value="Unassembled WGS sequence"/>
</dbReference>
<dbReference type="InterPro" id="IPR051683">
    <property type="entry name" value="Enoyl-CoA_Hydratase/Isomerase"/>
</dbReference>
<comment type="similarity">
    <text evidence="1">Belongs to the enoyl-CoA hydratase/isomerase family.</text>
</comment>
<dbReference type="SUPFAM" id="SSF52096">
    <property type="entry name" value="ClpP/crotonase"/>
    <property type="match status" value="1"/>
</dbReference>
<dbReference type="EMBL" id="JAFMPT010000004">
    <property type="protein sequence ID" value="MCC1483908.1"/>
    <property type="molecule type" value="Genomic_DNA"/>
</dbReference>
<gene>
    <name evidence="2" type="ORF">J1C55_04840</name>
</gene>
<organism evidence="2 3">
    <name type="scientific">Winogradskyella immobilis</name>
    <dbReference type="NCBI Taxonomy" id="2816852"/>
    <lineage>
        <taxon>Bacteria</taxon>
        <taxon>Pseudomonadati</taxon>
        <taxon>Bacteroidota</taxon>
        <taxon>Flavobacteriia</taxon>
        <taxon>Flavobacteriales</taxon>
        <taxon>Flavobacteriaceae</taxon>
        <taxon>Winogradskyella</taxon>
    </lineage>
</organism>
<reference evidence="3" key="1">
    <citation type="submission" date="2021-03" db="EMBL/GenBank/DDBJ databases">
        <title>Genome of Cognatishimia sp. F0-27.</title>
        <authorList>
            <person name="Ping X."/>
        </authorList>
    </citation>
    <scope>NUCLEOTIDE SEQUENCE [LARGE SCALE GENOMIC DNA]</scope>
    <source>
        <strain evidence="3">E313</strain>
    </source>
</reference>
<evidence type="ECO:0000313" key="2">
    <source>
        <dbReference type="EMBL" id="MCC1483908.1"/>
    </source>
</evidence>
<dbReference type="CDD" id="cd06558">
    <property type="entry name" value="crotonase-like"/>
    <property type="match status" value="1"/>
</dbReference>
<dbReference type="InterPro" id="IPR029045">
    <property type="entry name" value="ClpP/crotonase-like_dom_sf"/>
</dbReference>
<dbReference type="PANTHER" id="PTHR42964">
    <property type="entry name" value="ENOYL-COA HYDRATASE"/>
    <property type="match status" value="1"/>
</dbReference>
<dbReference type="InterPro" id="IPR001753">
    <property type="entry name" value="Enoyl-CoA_hydra/iso"/>
</dbReference>
<dbReference type="RefSeq" id="WP_227476353.1">
    <property type="nucleotide sequence ID" value="NZ_JAFMPT010000004.1"/>
</dbReference>
<protein>
    <submittedName>
        <fullName evidence="2">Enoyl-CoA hydratase/isomerase family protein</fullName>
    </submittedName>
</protein>
<keyword evidence="3" id="KW-1185">Reference proteome</keyword>
<dbReference type="Gene3D" id="3.90.226.10">
    <property type="entry name" value="2-enoyl-CoA Hydratase, Chain A, domain 1"/>
    <property type="match status" value="1"/>
</dbReference>